<comment type="subcellular location">
    <subcellularLocation>
        <location evidence="6">Cytoplasm</location>
    </subcellularLocation>
</comment>
<comment type="subunit">
    <text evidence="6">Heterooligomer composed of large and small subunits.</text>
</comment>
<dbReference type="NCBIfam" id="TIGR01280">
    <property type="entry name" value="xseB"/>
    <property type="match status" value="1"/>
</dbReference>
<dbReference type="Gene3D" id="1.10.287.1040">
    <property type="entry name" value="Exonuclease VII, small subunit"/>
    <property type="match status" value="1"/>
</dbReference>
<dbReference type="GeneID" id="62677609"/>
<reference evidence="7 8" key="1">
    <citation type="journal article" date="2018" name="Elife">
        <title>Discovery and characterization of a prevalent human gut bacterial enzyme sufficient for the inactivation of a family of plant toxins.</title>
        <authorList>
            <person name="Koppel N."/>
            <person name="Bisanz J.E."/>
            <person name="Pandelia M.E."/>
            <person name="Turnbaugh P.J."/>
            <person name="Balskus E.P."/>
        </authorList>
    </citation>
    <scope>NUCLEOTIDE SEQUENCE [LARGE SCALE GENOMIC DNA]</scope>
    <source>
        <strain evidence="7 8">OB21 GAM 11</strain>
    </source>
</reference>
<dbReference type="HAMAP" id="MF_00337">
    <property type="entry name" value="Exonuc_7_S"/>
    <property type="match status" value="1"/>
</dbReference>
<accession>A0A369P8P8</accession>
<dbReference type="EMBL" id="PPUT01000002">
    <property type="protein sequence ID" value="RDC46677.1"/>
    <property type="molecule type" value="Genomic_DNA"/>
</dbReference>
<comment type="catalytic activity">
    <reaction evidence="6">
        <text>Exonucleolytic cleavage in either 5'- to 3'- or 3'- to 5'-direction to yield nucleoside 5'-phosphates.</text>
        <dbReference type="EC" id="3.1.11.6"/>
    </reaction>
</comment>
<name>A0A369P8P8_9ACTN</name>
<gene>
    <name evidence="6 7" type="primary">xseB</name>
    <name evidence="7" type="ORF">C1850_01805</name>
</gene>
<evidence type="ECO:0000256" key="2">
    <source>
        <dbReference type="ARBA" id="ARBA00022490"/>
    </source>
</evidence>
<organism evidence="7 8">
    <name type="scientific">Adlercreutzia equolifaciens subsp. celatus</name>
    <dbReference type="NCBI Taxonomy" id="394340"/>
    <lineage>
        <taxon>Bacteria</taxon>
        <taxon>Bacillati</taxon>
        <taxon>Actinomycetota</taxon>
        <taxon>Coriobacteriia</taxon>
        <taxon>Eggerthellales</taxon>
        <taxon>Eggerthellaceae</taxon>
        <taxon>Adlercreutzia</taxon>
    </lineage>
</organism>
<comment type="caution">
    <text evidence="7">The sequence shown here is derived from an EMBL/GenBank/DDBJ whole genome shotgun (WGS) entry which is preliminary data.</text>
</comment>
<evidence type="ECO:0000313" key="7">
    <source>
        <dbReference type="EMBL" id="RDC46677.1"/>
    </source>
</evidence>
<dbReference type="Proteomes" id="UP000253805">
    <property type="component" value="Unassembled WGS sequence"/>
</dbReference>
<evidence type="ECO:0000256" key="4">
    <source>
        <dbReference type="ARBA" id="ARBA00022801"/>
    </source>
</evidence>
<keyword evidence="2 6" id="KW-0963">Cytoplasm</keyword>
<dbReference type="SUPFAM" id="SSF116842">
    <property type="entry name" value="XseB-like"/>
    <property type="match status" value="1"/>
</dbReference>
<dbReference type="GO" id="GO:0008855">
    <property type="term" value="F:exodeoxyribonuclease VII activity"/>
    <property type="evidence" value="ECO:0007669"/>
    <property type="project" value="UniProtKB-UniRule"/>
</dbReference>
<dbReference type="Pfam" id="PF02609">
    <property type="entry name" value="Exonuc_VII_S"/>
    <property type="match status" value="1"/>
</dbReference>
<evidence type="ECO:0000256" key="3">
    <source>
        <dbReference type="ARBA" id="ARBA00022722"/>
    </source>
</evidence>
<dbReference type="RefSeq" id="WP_022739854.1">
    <property type="nucleotide sequence ID" value="NZ_AP024470.1"/>
</dbReference>
<dbReference type="InterPro" id="IPR003761">
    <property type="entry name" value="Exonuc_VII_S"/>
</dbReference>
<evidence type="ECO:0000256" key="5">
    <source>
        <dbReference type="ARBA" id="ARBA00022839"/>
    </source>
</evidence>
<dbReference type="PANTHER" id="PTHR34137:SF1">
    <property type="entry name" value="EXODEOXYRIBONUCLEASE 7 SMALL SUBUNIT"/>
    <property type="match status" value="1"/>
</dbReference>
<dbReference type="GO" id="GO:0009318">
    <property type="term" value="C:exodeoxyribonuclease VII complex"/>
    <property type="evidence" value="ECO:0007669"/>
    <property type="project" value="UniProtKB-UniRule"/>
</dbReference>
<dbReference type="PANTHER" id="PTHR34137">
    <property type="entry name" value="EXODEOXYRIBONUCLEASE 7 SMALL SUBUNIT"/>
    <property type="match status" value="1"/>
</dbReference>
<comment type="similarity">
    <text evidence="1 6">Belongs to the XseB family.</text>
</comment>
<keyword evidence="5 6" id="KW-0269">Exonuclease</keyword>
<dbReference type="AlphaFoldDB" id="A0A369P8P8"/>
<dbReference type="GO" id="GO:0006308">
    <property type="term" value="P:DNA catabolic process"/>
    <property type="evidence" value="ECO:0007669"/>
    <property type="project" value="UniProtKB-UniRule"/>
</dbReference>
<evidence type="ECO:0000313" key="8">
    <source>
        <dbReference type="Proteomes" id="UP000253805"/>
    </source>
</evidence>
<dbReference type="InterPro" id="IPR037004">
    <property type="entry name" value="Exonuc_VII_ssu_sf"/>
</dbReference>
<proteinExistence type="inferred from homology"/>
<dbReference type="PIRSF" id="PIRSF006488">
    <property type="entry name" value="Exonuc_VII_S"/>
    <property type="match status" value="1"/>
</dbReference>
<sequence>MSDAANLDEKKPVEELTFREALSELESIVSVLESNTLELEESLAAYERGVVLLGSLQKRLGAAEQQVEVLMGELVAAPDDETQDTTLS</sequence>
<evidence type="ECO:0000256" key="1">
    <source>
        <dbReference type="ARBA" id="ARBA00009998"/>
    </source>
</evidence>
<dbReference type="GO" id="GO:0005829">
    <property type="term" value="C:cytosol"/>
    <property type="evidence" value="ECO:0007669"/>
    <property type="project" value="TreeGrafter"/>
</dbReference>
<evidence type="ECO:0000256" key="6">
    <source>
        <dbReference type="HAMAP-Rule" id="MF_00337"/>
    </source>
</evidence>
<protein>
    <recommendedName>
        <fullName evidence="6">Exodeoxyribonuclease 7 small subunit</fullName>
        <ecNumber evidence="6">3.1.11.6</ecNumber>
    </recommendedName>
    <alternativeName>
        <fullName evidence="6">Exodeoxyribonuclease VII small subunit</fullName>
        <shortName evidence="6">Exonuclease VII small subunit</shortName>
    </alternativeName>
</protein>
<comment type="function">
    <text evidence="6">Bidirectionally degrades single-stranded DNA into large acid-insoluble oligonucleotides, which are then degraded further into small acid-soluble oligonucleotides.</text>
</comment>
<keyword evidence="4 6" id="KW-0378">Hydrolase</keyword>
<dbReference type="EC" id="3.1.11.6" evidence="6"/>
<keyword evidence="3 6" id="KW-0540">Nuclease</keyword>